<dbReference type="EC" id="2.5.1.54" evidence="4"/>
<reference evidence="5 6" key="1">
    <citation type="journal article" date="2013" name="ISME J.">
        <title>Comparative genomics of pathogenic lineages of Vibrio nigripulchritudo identifies virulence-associated traits.</title>
        <authorList>
            <person name="Goudenege D."/>
            <person name="Labreuche Y."/>
            <person name="Krin E."/>
            <person name="Ansquer D."/>
            <person name="Mangenot S."/>
            <person name="Calteau A."/>
            <person name="Medigue C."/>
            <person name="Mazel D."/>
            <person name="Polz M.F."/>
            <person name="Le Roux F."/>
        </authorList>
    </citation>
    <scope>NUCLEOTIDE SEQUENCE [LARGE SCALE GENOMIC DNA]</scope>
    <source>
        <strain evidence="5 6">SOn1</strain>
    </source>
</reference>
<dbReference type="EMBL" id="CAOF01000200">
    <property type="protein sequence ID" value="CCO50242.1"/>
    <property type="molecule type" value="Genomic_DNA"/>
</dbReference>
<dbReference type="GO" id="GO:0009073">
    <property type="term" value="P:aromatic amino acid family biosynthetic process"/>
    <property type="evidence" value="ECO:0007669"/>
    <property type="project" value="InterPro"/>
</dbReference>
<dbReference type="Gene3D" id="3.20.20.70">
    <property type="entry name" value="Aldolase class I"/>
    <property type="match status" value="1"/>
</dbReference>
<keyword evidence="3" id="KW-0104">Cadmium</keyword>
<dbReference type="PANTHER" id="PTHR21337">
    <property type="entry name" value="PHOSPHO-2-DEHYDRO-3-DEOXYHEPTONATE ALDOLASE 1, 2"/>
    <property type="match status" value="1"/>
</dbReference>
<comment type="cofactor">
    <cofactor evidence="3">
        <name>Mn(2+)</name>
        <dbReference type="ChEBI" id="CHEBI:29035"/>
    </cofactor>
    <cofactor evidence="3">
        <name>Co(2+)</name>
        <dbReference type="ChEBI" id="CHEBI:48828"/>
    </cofactor>
    <cofactor evidence="3">
        <name>Cd(2+)</name>
        <dbReference type="ChEBI" id="CHEBI:48775"/>
    </cofactor>
    <text evidence="3">Binds 1 divalent cation per subunit. The enzyme is active with manganese, cobalt or cadmium ions.</text>
</comment>
<dbReference type="InterPro" id="IPR002480">
    <property type="entry name" value="DAHP_synth_2"/>
</dbReference>
<feature type="binding site" evidence="3">
    <location>
        <position position="103"/>
    </location>
    <ligand>
        <name>phosphoenolpyruvate</name>
        <dbReference type="ChEBI" id="CHEBI:58702"/>
    </ligand>
</feature>
<feature type="binding site" evidence="3">
    <location>
        <position position="294"/>
    </location>
    <ligand>
        <name>Mn(2+)</name>
        <dbReference type="ChEBI" id="CHEBI:29035"/>
    </ligand>
</feature>
<evidence type="ECO:0000256" key="3">
    <source>
        <dbReference type="PIRSR" id="PIRSR602480-1"/>
    </source>
</evidence>
<feature type="binding site" evidence="3">
    <location>
        <position position="336"/>
    </location>
    <ligand>
        <name>Mn(2+)</name>
        <dbReference type="ChEBI" id="CHEBI:29035"/>
    </ligand>
</feature>
<feature type="binding site" evidence="3">
    <location>
        <position position="263"/>
    </location>
    <ligand>
        <name>phosphoenolpyruvate</name>
        <dbReference type="ChEBI" id="CHEBI:58702"/>
    </ligand>
</feature>
<keyword evidence="3" id="KW-0170">Cobalt</keyword>
<evidence type="ECO:0000256" key="4">
    <source>
        <dbReference type="RuleBase" id="RU363071"/>
    </source>
</evidence>
<proteinExistence type="inferred from homology"/>
<feature type="binding site" evidence="3">
    <location>
        <position position="232"/>
    </location>
    <ligand>
        <name>phosphoenolpyruvate</name>
        <dbReference type="ChEBI" id="CHEBI:58702"/>
    </ligand>
</feature>
<feature type="binding site" evidence="3">
    <location>
        <position position="363"/>
    </location>
    <ligand>
        <name>Mn(2+)</name>
        <dbReference type="ChEBI" id="CHEBI:29035"/>
    </ligand>
</feature>
<dbReference type="Proteomes" id="UP000018211">
    <property type="component" value="Unassembled WGS sequence"/>
</dbReference>
<evidence type="ECO:0000313" key="6">
    <source>
        <dbReference type="Proteomes" id="UP000018211"/>
    </source>
</evidence>
<comment type="caution">
    <text evidence="5">The sequence shown here is derived from an EMBL/GenBank/DDBJ whole genome shotgun (WGS) entry which is preliminary data.</text>
</comment>
<feature type="binding site" evidence="3">
    <location>
        <position position="64"/>
    </location>
    <ligand>
        <name>Mn(2+)</name>
        <dbReference type="ChEBI" id="CHEBI:29035"/>
    </ligand>
</feature>
<dbReference type="PANTHER" id="PTHR21337:SF0">
    <property type="entry name" value="PHOSPHO-2-DEHYDRO-3-DEOXYHEPTONATE ALDOLASE"/>
    <property type="match status" value="1"/>
</dbReference>
<comment type="catalytic activity">
    <reaction evidence="4">
        <text>D-erythrose 4-phosphate + phosphoenolpyruvate + H2O = 7-phospho-2-dehydro-3-deoxy-D-arabino-heptonate + phosphate</text>
        <dbReference type="Rhea" id="RHEA:14717"/>
        <dbReference type="ChEBI" id="CHEBI:15377"/>
        <dbReference type="ChEBI" id="CHEBI:16897"/>
        <dbReference type="ChEBI" id="CHEBI:43474"/>
        <dbReference type="ChEBI" id="CHEBI:58394"/>
        <dbReference type="ChEBI" id="CHEBI:58702"/>
        <dbReference type="EC" id="2.5.1.54"/>
    </reaction>
</comment>
<evidence type="ECO:0000256" key="2">
    <source>
        <dbReference type="ARBA" id="ARBA00022679"/>
    </source>
</evidence>
<name>A0AAV2W0Z2_9VIBR</name>
<dbReference type="SUPFAM" id="SSF51569">
    <property type="entry name" value="Aldolase"/>
    <property type="match status" value="1"/>
</dbReference>
<keyword evidence="3" id="KW-0464">Manganese</keyword>
<gene>
    <name evidence="5" type="ORF">VIBNISOn1_p0079</name>
</gene>
<dbReference type="AlphaFoldDB" id="A0AAV2W0Z2"/>
<dbReference type="GO" id="GO:0003849">
    <property type="term" value="F:3-deoxy-7-phosphoheptulonate synthase activity"/>
    <property type="evidence" value="ECO:0007669"/>
    <property type="project" value="UniProtKB-EC"/>
</dbReference>
<accession>A0AAV2W0Z2</accession>
<dbReference type="Pfam" id="PF01474">
    <property type="entry name" value="DAHP_synth_2"/>
    <property type="match status" value="2"/>
</dbReference>
<keyword evidence="2 4" id="KW-0808">Transferase</keyword>
<dbReference type="InterPro" id="IPR013785">
    <property type="entry name" value="Aldolase_TIM"/>
</dbReference>
<dbReference type="RefSeq" id="WP_022614112.1">
    <property type="nucleotide sequence ID" value="NZ_LK391966.1"/>
</dbReference>
<evidence type="ECO:0000256" key="1">
    <source>
        <dbReference type="ARBA" id="ARBA00008911"/>
    </source>
</evidence>
<evidence type="ECO:0000313" key="5">
    <source>
        <dbReference type="EMBL" id="CCO50242.1"/>
    </source>
</evidence>
<organism evidence="5 6">
    <name type="scientific">Vibrio nigripulchritudo SOn1</name>
    <dbReference type="NCBI Taxonomy" id="1238450"/>
    <lineage>
        <taxon>Bacteria</taxon>
        <taxon>Pseudomonadati</taxon>
        <taxon>Pseudomonadota</taxon>
        <taxon>Gammaproteobacteria</taxon>
        <taxon>Vibrionales</taxon>
        <taxon>Vibrionaceae</taxon>
        <taxon>Vibrio</taxon>
    </lineage>
</organism>
<protein>
    <recommendedName>
        <fullName evidence="4">Phospho-2-dehydro-3-deoxyheptonate aldolase</fullName>
        <ecNumber evidence="4">2.5.1.54</ecNumber>
    </recommendedName>
</protein>
<comment type="similarity">
    <text evidence="1 4">Belongs to the class-II DAHP synthase family.</text>
</comment>
<sequence length="383" mass="43663">MSNNSLKSSEWQQPRWNCNNELMETVDILKKLPPIVNFDDITILYNALEKVWRREAVIFQAGDCAERFKDSDEKNVVNKLALLNELSSYFSLLVNKETVTVGRIAGQFAKPRSNIFEMVGSKKIPVWRGDNVNGFDQCGLARIHDPKRLYKSYMISSSTIQYMKGFLGKNKKVWTSHEALIIDYENNMIRSKTNKQDYLSSTHWPWIGIRTLGPNSPHVDLLSKVYNPISCKVSNNVSPQYIKELCLMLNSSRKPGRLTFISRFGCDKIDQLEPLVIAANETKIPVLWMCDPMHGNTSISPDGYKIRQTEDLISEVEHFCKILKKHDACNAGVHLEIKSGTIPECFGEGIFPTDADLKRIECDPRLVEPQIKSVLECWSKTAL</sequence>